<proteinExistence type="predicted"/>
<gene>
    <name evidence="1" type="ORF">NE857_05685</name>
</gene>
<keyword evidence="2" id="KW-1185">Reference proteome</keyword>
<evidence type="ECO:0000313" key="2">
    <source>
        <dbReference type="Proteomes" id="UP001055940"/>
    </source>
</evidence>
<accession>A0ABY5DDJ8</accession>
<dbReference type="Proteomes" id="UP001055940">
    <property type="component" value="Chromosome"/>
</dbReference>
<name>A0ABY5DDJ8_9ACTN</name>
<organism evidence="1 2">
    <name type="scientific">Nocardiopsis exhalans</name>
    <dbReference type="NCBI Taxonomy" id="163604"/>
    <lineage>
        <taxon>Bacteria</taxon>
        <taxon>Bacillati</taxon>
        <taxon>Actinomycetota</taxon>
        <taxon>Actinomycetes</taxon>
        <taxon>Streptosporangiales</taxon>
        <taxon>Nocardiopsidaceae</taxon>
        <taxon>Nocardiopsis</taxon>
    </lineage>
</organism>
<dbReference type="EMBL" id="CP099837">
    <property type="protein sequence ID" value="USY21133.1"/>
    <property type="molecule type" value="Genomic_DNA"/>
</dbReference>
<sequence>MATLSSTSETVVLVREGVPAPLVLADAELLLGAEAVAALRGWLSSAPSGHDGAQAAGESR</sequence>
<protein>
    <submittedName>
        <fullName evidence="1">Uncharacterized protein</fullName>
    </submittedName>
</protein>
<evidence type="ECO:0000313" key="1">
    <source>
        <dbReference type="EMBL" id="USY21133.1"/>
    </source>
</evidence>
<reference evidence="1" key="1">
    <citation type="submission" date="2022-06" db="EMBL/GenBank/DDBJ databases">
        <authorList>
            <person name="Ping M."/>
        </authorList>
    </citation>
    <scope>NUCLEOTIDE SEQUENCE</scope>
    <source>
        <strain evidence="1">JCM11759T</strain>
    </source>
</reference>
<dbReference type="RefSeq" id="WP_254420078.1">
    <property type="nucleotide sequence ID" value="NZ_CP099837.1"/>
</dbReference>